<reference evidence="1 2" key="1">
    <citation type="journal article" date="2021" name="Nat. Commun.">
        <title>Genetic determinants of endophytism in the Arabidopsis root mycobiome.</title>
        <authorList>
            <person name="Mesny F."/>
            <person name="Miyauchi S."/>
            <person name="Thiergart T."/>
            <person name="Pickel B."/>
            <person name="Atanasova L."/>
            <person name="Karlsson M."/>
            <person name="Huettel B."/>
            <person name="Barry K.W."/>
            <person name="Haridas S."/>
            <person name="Chen C."/>
            <person name="Bauer D."/>
            <person name="Andreopoulos W."/>
            <person name="Pangilinan J."/>
            <person name="LaButti K."/>
            <person name="Riley R."/>
            <person name="Lipzen A."/>
            <person name="Clum A."/>
            <person name="Drula E."/>
            <person name="Henrissat B."/>
            <person name="Kohler A."/>
            <person name="Grigoriev I.V."/>
            <person name="Martin F.M."/>
            <person name="Hacquard S."/>
        </authorList>
    </citation>
    <scope>NUCLEOTIDE SEQUENCE [LARGE SCALE GENOMIC DNA]</scope>
    <source>
        <strain evidence="1 2">MPI-SDFR-AT-0079</strain>
    </source>
</reference>
<name>A0ACB7PTY2_9PEZI</name>
<sequence>MNPVNTKPYKLPDDAVWLITGCSSGIGRALATLVASKPNHRLIATARNSADLAYLPSGNPNILKLPLDVTSPESVNAAFTTAAEHFSKTENGGGFYLDVVVNNAGYSLSGDTESATEETHREMETLFFGTARVTTRAIEAMRQQAKQGKGGEVRGGVIFNISSLAGLCAFAGHAYYHAGKFAVEGFSESVAREVHPDWGNDNNPVNVCIVEPSGVKTNFEGHSKARTAAHPAYAAPDMPARKLEMYVNMGIKSGVGMMEPSAVADALYTVASRGERVPLRLPLGATAWKMGKAKFEGLVQQFEEVKEISAMGQQL</sequence>
<evidence type="ECO:0000313" key="1">
    <source>
        <dbReference type="EMBL" id="KAH6651174.1"/>
    </source>
</evidence>
<proteinExistence type="predicted"/>
<evidence type="ECO:0000313" key="2">
    <source>
        <dbReference type="Proteomes" id="UP000724584"/>
    </source>
</evidence>
<dbReference type="EMBL" id="JAGIZQ010000001">
    <property type="protein sequence ID" value="KAH6651174.1"/>
    <property type="molecule type" value="Genomic_DNA"/>
</dbReference>
<protein>
    <submittedName>
        <fullName evidence="1">Uncharacterized protein</fullName>
    </submittedName>
</protein>
<dbReference type="Proteomes" id="UP000724584">
    <property type="component" value="Unassembled WGS sequence"/>
</dbReference>
<organism evidence="1 2">
    <name type="scientific">Chaetomium tenue</name>
    <dbReference type="NCBI Taxonomy" id="1854479"/>
    <lineage>
        <taxon>Eukaryota</taxon>
        <taxon>Fungi</taxon>
        <taxon>Dikarya</taxon>
        <taxon>Ascomycota</taxon>
        <taxon>Pezizomycotina</taxon>
        <taxon>Sordariomycetes</taxon>
        <taxon>Sordariomycetidae</taxon>
        <taxon>Sordariales</taxon>
        <taxon>Chaetomiaceae</taxon>
        <taxon>Chaetomium</taxon>
    </lineage>
</organism>
<accession>A0ACB7PTY2</accession>
<comment type="caution">
    <text evidence="1">The sequence shown here is derived from an EMBL/GenBank/DDBJ whole genome shotgun (WGS) entry which is preliminary data.</text>
</comment>
<keyword evidence="2" id="KW-1185">Reference proteome</keyword>
<gene>
    <name evidence="1" type="ORF">F5144DRAFT_589461</name>
</gene>